<feature type="transmembrane region" description="Helical" evidence="1">
    <location>
        <begin position="16"/>
        <end position="38"/>
    </location>
</feature>
<dbReference type="EMBL" id="CP048029">
    <property type="protein sequence ID" value="QIK36910.1"/>
    <property type="molecule type" value="Genomic_DNA"/>
</dbReference>
<keyword evidence="4" id="KW-1185">Reference proteome</keyword>
<dbReference type="Pfam" id="PF07238">
    <property type="entry name" value="PilZ"/>
    <property type="match status" value="1"/>
</dbReference>
<dbReference type="Proteomes" id="UP000502699">
    <property type="component" value="Chromosome"/>
</dbReference>
<evidence type="ECO:0000256" key="1">
    <source>
        <dbReference type="SAM" id="Phobius"/>
    </source>
</evidence>
<dbReference type="Gene3D" id="2.40.10.220">
    <property type="entry name" value="predicted glycosyltransferase like domains"/>
    <property type="match status" value="1"/>
</dbReference>
<reference evidence="4" key="1">
    <citation type="submission" date="2020-01" db="EMBL/GenBank/DDBJ databases">
        <title>Caldichromatium gen. nov., sp. nov., a thermophilic purple sulfur bacterium member of the family Chromatiaceae isolated from Nakabusa hot spring, Japan.</title>
        <authorList>
            <person name="Saini M.K."/>
            <person name="Hanada S."/>
            <person name="Tank M."/>
        </authorList>
    </citation>
    <scope>NUCLEOTIDE SEQUENCE [LARGE SCALE GENOMIC DNA]</scope>
    <source>
        <strain evidence="4">No.7</strain>
    </source>
</reference>
<accession>A0A6G7VAH3</accession>
<sequence length="126" mass="14393">MGVWRYFAFPDERDTVILIMSWEFVNLVLLFGAPGALLEHRQRRSSVRIPCRYTAEIHAGGRHLIAETYDLSLEGVWLRLSPASAAWLKERPPACVRIYSPRTKFRRITTGRIPAQIQGIITNTIG</sequence>
<evidence type="ECO:0000259" key="2">
    <source>
        <dbReference type="Pfam" id="PF07238"/>
    </source>
</evidence>
<keyword evidence="1" id="KW-1133">Transmembrane helix</keyword>
<dbReference type="GO" id="GO:0035438">
    <property type="term" value="F:cyclic-di-GMP binding"/>
    <property type="evidence" value="ECO:0007669"/>
    <property type="project" value="InterPro"/>
</dbReference>
<dbReference type="AlphaFoldDB" id="A0A6G7VAH3"/>
<organism evidence="3 4">
    <name type="scientific">Caldichromatium japonicum</name>
    <dbReference type="NCBI Taxonomy" id="2699430"/>
    <lineage>
        <taxon>Bacteria</taxon>
        <taxon>Pseudomonadati</taxon>
        <taxon>Pseudomonadota</taxon>
        <taxon>Gammaproteobacteria</taxon>
        <taxon>Chromatiales</taxon>
        <taxon>Chromatiaceae</taxon>
        <taxon>Caldichromatium</taxon>
    </lineage>
</organism>
<name>A0A6G7VAH3_9GAMM</name>
<dbReference type="InterPro" id="IPR009875">
    <property type="entry name" value="PilZ_domain"/>
</dbReference>
<evidence type="ECO:0000313" key="3">
    <source>
        <dbReference type="EMBL" id="QIK36910.1"/>
    </source>
</evidence>
<keyword evidence="1" id="KW-0812">Transmembrane</keyword>
<proteinExistence type="predicted"/>
<keyword evidence="1" id="KW-0472">Membrane</keyword>
<feature type="domain" description="PilZ" evidence="2">
    <location>
        <begin position="42"/>
        <end position="81"/>
    </location>
</feature>
<gene>
    <name evidence="3" type="ORF">GWK36_01620</name>
</gene>
<evidence type="ECO:0000313" key="4">
    <source>
        <dbReference type="Proteomes" id="UP000502699"/>
    </source>
</evidence>
<dbReference type="SUPFAM" id="SSF141371">
    <property type="entry name" value="PilZ domain-like"/>
    <property type="match status" value="1"/>
</dbReference>
<dbReference type="KEGG" id="cjap:GWK36_01620"/>
<protein>
    <recommendedName>
        <fullName evidence="2">PilZ domain-containing protein</fullName>
    </recommendedName>
</protein>